<evidence type="ECO:0000256" key="5">
    <source>
        <dbReference type="ARBA" id="ARBA00022821"/>
    </source>
</evidence>
<evidence type="ECO:0000256" key="6">
    <source>
        <dbReference type="ARBA" id="ARBA00022989"/>
    </source>
</evidence>
<evidence type="ECO:0000256" key="11">
    <source>
        <dbReference type="SAM" id="Phobius"/>
    </source>
</evidence>
<dbReference type="AlphaFoldDB" id="A0A8X8WIQ7"/>
<dbReference type="PANTHER" id="PTHR43670:SF121">
    <property type="entry name" value="PROTEIN RESTRICTED TEV MOVEMENT 2"/>
    <property type="match status" value="1"/>
</dbReference>
<evidence type="ECO:0000313" key="13">
    <source>
        <dbReference type="EMBL" id="KAG6394968.1"/>
    </source>
</evidence>
<comment type="similarity">
    <text evidence="8 9">Belongs to the small heat shock protein (HSP20) family.</text>
</comment>
<accession>A0A8X8WIQ7</accession>
<keyword evidence="7 11" id="KW-0472">Membrane</keyword>
<dbReference type="PROSITE" id="PS01031">
    <property type="entry name" value="SHSP"/>
    <property type="match status" value="1"/>
</dbReference>
<dbReference type="SUPFAM" id="SSF49764">
    <property type="entry name" value="HSP20-like chaperones"/>
    <property type="match status" value="1"/>
</dbReference>
<evidence type="ECO:0000256" key="3">
    <source>
        <dbReference type="ARBA" id="ARBA00022692"/>
    </source>
</evidence>
<protein>
    <recommendedName>
        <fullName evidence="12">SHSP domain-containing protein</fullName>
    </recommendedName>
</protein>
<comment type="subcellular location">
    <subcellularLocation>
        <location evidence="1">Cell membrane</location>
        <topology evidence="1">Single-pass membrane protein</topology>
    </subcellularLocation>
</comment>
<keyword evidence="5" id="KW-0611">Plant defense</keyword>
<dbReference type="Gene3D" id="2.60.40.790">
    <property type="match status" value="1"/>
</dbReference>
<evidence type="ECO:0000256" key="9">
    <source>
        <dbReference type="RuleBase" id="RU003616"/>
    </source>
</evidence>
<feature type="domain" description="SHSP" evidence="12">
    <location>
        <begin position="13"/>
        <end position="117"/>
    </location>
</feature>
<keyword evidence="4" id="KW-0677">Repeat</keyword>
<evidence type="ECO:0000256" key="2">
    <source>
        <dbReference type="ARBA" id="ARBA00022475"/>
    </source>
</evidence>
<evidence type="ECO:0000256" key="7">
    <source>
        <dbReference type="ARBA" id="ARBA00023136"/>
    </source>
</evidence>
<reference evidence="13" key="2">
    <citation type="submission" date="2020-08" db="EMBL/GenBank/DDBJ databases">
        <title>Plant Genome Project.</title>
        <authorList>
            <person name="Zhang R.-G."/>
        </authorList>
    </citation>
    <scope>NUCLEOTIDE SEQUENCE</scope>
    <source>
        <strain evidence="13">Huo1</strain>
        <tissue evidence="13">Leaf</tissue>
    </source>
</reference>
<dbReference type="InterPro" id="IPR008978">
    <property type="entry name" value="HSP20-like_chaperone"/>
</dbReference>
<keyword evidence="6 11" id="KW-1133">Transmembrane helix</keyword>
<evidence type="ECO:0000256" key="8">
    <source>
        <dbReference type="PROSITE-ProRule" id="PRU00285"/>
    </source>
</evidence>
<dbReference type="GO" id="GO:0034605">
    <property type="term" value="P:cellular response to heat"/>
    <property type="evidence" value="ECO:0007669"/>
    <property type="project" value="TreeGrafter"/>
</dbReference>
<reference evidence="13" key="1">
    <citation type="submission" date="2018-01" db="EMBL/GenBank/DDBJ databases">
        <authorList>
            <person name="Mao J.F."/>
        </authorList>
    </citation>
    <scope>NUCLEOTIDE SEQUENCE</scope>
    <source>
        <strain evidence="13">Huo1</strain>
        <tissue evidence="13">Leaf</tissue>
    </source>
</reference>
<sequence length="234" mass="26251">MAMRGRGDAGVWLVYEDFKPNSEWQQDAHSHSLIISIPGFMREQLRVSTESRNIVRVRGERLIAGNKWSRFLEDFEVPENSDMNSIRAKFHDGALTITIPKKTIDKPHHEAREDEKHKHVEDQGKEASSSKTKLAGAEREEAAKEERVKELSGKEKGKEEKEKEAIESSESEDGALTKAVKGGKKKEVIAKAVKGVGELNEERKLMVNMGVAVLVIVSFSAYVTYKFVAGDDKK</sequence>
<feature type="compositionally biased region" description="Basic and acidic residues" evidence="10">
    <location>
        <begin position="102"/>
        <end position="125"/>
    </location>
</feature>
<gene>
    <name evidence="13" type="ORF">SASPL_145559</name>
</gene>
<dbReference type="Pfam" id="PF00011">
    <property type="entry name" value="HSP20"/>
    <property type="match status" value="1"/>
</dbReference>
<organism evidence="13">
    <name type="scientific">Salvia splendens</name>
    <name type="common">Scarlet sage</name>
    <dbReference type="NCBI Taxonomy" id="180675"/>
    <lineage>
        <taxon>Eukaryota</taxon>
        <taxon>Viridiplantae</taxon>
        <taxon>Streptophyta</taxon>
        <taxon>Embryophyta</taxon>
        <taxon>Tracheophyta</taxon>
        <taxon>Spermatophyta</taxon>
        <taxon>Magnoliopsida</taxon>
        <taxon>eudicotyledons</taxon>
        <taxon>Gunneridae</taxon>
        <taxon>Pentapetalae</taxon>
        <taxon>asterids</taxon>
        <taxon>lamiids</taxon>
        <taxon>Lamiales</taxon>
        <taxon>Lamiaceae</taxon>
        <taxon>Nepetoideae</taxon>
        <taxon>Mentheae</taxon>
        <taxon>Salviinae</taxon>
        <taxon>Salvia</taxon>
        <taxon>Salvia subgen. Calosphace</taxon>
        <taxon>core Calosphace</taxon>
    </lineage>
</organism>
<comment type="caution">
    <text evidence="13">The sequence shown here is derived from an EMBL/GenBank/DDBJ whole genome shotgun (WGS) entry which is preliminary data.</text>
</comment>
<evidence type="ECO:0000256" key="4">
    <source>
        <dbReference type="ARBA" id="ARBA00022737"/>
    </source>
</evidence>
<feature type="region of interest" description="Disordered" evidence="10">
    <location>
        <begin position="99"/>
        <end position="180"/>
    </location>
</feature>
<dbReference type="PANTHER" id="PTHR43670">
    <property type="entry name" value="HEAT SHOCK PROTEIN 26"/>
    <property type="match status" value="1"/>
</dbReference>
<dbReference type="InterPro" id="IPR002068">
    <property type="entry name" value="A-crystallin/Hsp20_dom"/>
</dbReference>
<dbReference type="OrthoDB" id="1431247at2759"/>
<name>A0A8X8WIQ7_SALSN</name>
<evidence type="ECO:0000256" key="10">
    <source>
        <dbReference type="SAM" id="MobiDB-lite"/>
    </source>
</evidence>
<dbReference type="EMBL" id="PNBA02000017">
    <property type="protein sequence ID" value="KAG6394968.1"/>
    <property type="molecule type" value="Genomic_DNA"/>
</dbReference>
<dbReference type="Proteomes" id="UP000298416">
    <property type="component" value="Unassembled WGS sequence"/>
</dbReference>
<evidence type="ECO:0000313" key="14">
    <source>
        <dbReference type="Proteomes" id="UP000298416"/>
    </source>
</evidence>
<dbReference type="GO" id="GO:0005886">
    <property type="term" value="C:plasma membrane"/>
    <property type="evidence" value="ECO:0007669"/>
    <property type="project" value="UniProtKB-SubCell"/>
</dbReference>
<evidence type="ECO:0000256" key="1">
    <source>
        <dbReference type="ARBA" id="ARBA00004162"/>
    </source>
</evidence>
<evidence type="ECO:0000259" key="12">
    <source>
        <dbReference type="PROSITE" id="PS01031"/>
    </source>
</evidence>
<dbReference type="GO" id="GO:0006952">
    <property type="term" value="P:defense response"/>
    <property type="evidence" value="ECO:0007669"/>
    <property type="project" value="UniProtKB-KW"/>
</dbReference>
<feature type="compositionally biased region" description="Basic and acidic residues" evidence="10">
    <location>
        <begin position="136"/>
        <end position="166"/>
    </location>
</feature>
<proteinExistence type="inferred from homology"/>
<keyword evidence="2" id="KW-1003">Cell membrane</keyword>
<keyword evidence="3 11" id="KW-0812">Transmembrane</keyword>
<keyword evidence="14" id="KW-1185">Reference proteome</keyword>
<feature type="transmembrane region" description="Helical" evidence="11">
    <location>
        <begin position="205"/>
        <end position="225"/>
    </location>
</feature>